<evidence type="ECO:0000256" key="2">
    <source>
        <dbReference type="ARBA" id="ARBA00049988"/>
    </source>
</evidence>
<evidence type="ECO:0000313" key="4">
    <source>
        <dbReference type="Proteomes" id="UP000325286"/>
    </source>
</evidence>
<sequence>MASNEPKTARIDARMPESVHLLLVRAAELQGRTLSDFVVCSAREAAEEAIAKHEIIHLSVSDQERFADALLNPPPVSDALRRAAARHENVIEPS</sequence>
<organism evidence="3 4">
    <name type="scientific">Roseimaritima ulvae</name>
    <dbReference type="NCBI Taxonomy" id="980254"/>
    <lineage>
        <taxon>Bacteria</taxon>
        <taxon>Pseudomonadati</taxon>
        <taxon>Planctomycetota</taxon>
        <taxon>Planctomycetia</taxon>
        <taxon>Pirellulales</taxon>
        <taxon>Pirellulaceae</taxon>
        <taxon>Roseimaritima</taxon>
    </lineage>
</organism>
<dbReference type="GO" id="GO:0006355">
    <property type="term" value="P:regulation of DNA-templated transcription"/>
    <property type="evidence" value="ECO:0007669"/>
    <property type="project" value="InterPro"/>
</dbReference>
<proteinExistence type="inferred from homology"/>
<gene>
    <name evidence="3" type="ORF">UC8_58600</name>
</gene>
<dbReference type="Gene3D" id="1.20.5.780">
    <property type="entry name" value="Single helix bin"/>
    <property type="match status" value="1"/>
</dbReference>
<evidence type="ECO:0000313" key="3">
    <source>
        <dbReference type="EMBL" id="QEG43803.1"/>
    </source>
</evidence>
<dbReference type="PANTHER" id="PTHR35401">
    <property type="entry name" value="COPG FAMILY HELIX-TURN-HELIX PROTEIN-RELATED-RELATED"/>
    <property type="match status" value="1"/>
</dbReference>
<dbReference type="PANTHER" id="PTHR35401:SF2">
    <property type="entry name" value="ABC-TYPE TRANSPORT SYSTEM"/>
    <property type="match status" value="1"/>
</dbReference>
<protein>
    <recommendedName>
        <fullName evidence="5">DUF1778 domain-containing protein</fullName>
    </recommendedName>
</protein>
<dbReference type="EMBL" id="CP042914">
    <property type="protein sequence ID" value="QEG43803.1"/>
    <property type="molecule type" value="Genomic_DNA"/>
</dbReference>
<dbReference type="AlphaFoldDB" id="A0A5B9RA88"/>
<dbReference type="InterPro" id="IPR014795">
    <property type="entry name" value="TacA_1-like"/>
</dbReference>
<reference evidence="3 4" key="1">
    <citation type="submission" date="2019-08" db="EMBL/GenBank/DDBJ databases">
        <title>Deep-cultivation of Planctomycetes and their phenomic and genomic characterization uncovers novel biology.</title>
        <authorList>
            <person name="Wiegand S."/>
            <person name="Jogler M."/>
            <person name="Boedeker C."/>
            <person name="Pinto D."/>
            <person name="Vollmers J."/>
            <person name="Rivas-Marin E."/>
            <person name="Kohn T."/>
            <person name="Peeters S.H."/>
            <person name="Heuer A."/>
            <person name="Rast P."/>
            <person name="Oberbeckmann S."/>
            <person name="Bunk B."/>
            <person name="Jeske O."/>
            <person name="Meyerdierks A."/>
            <person name="Storesund J.E."/>
            <person name="Kallscheuer N."/>
            <person name="Luecker S."/>
            <person name="Lage O.M."/>
            <person name="Pohl T."/>
            <person name="Merkel B.J."/>
            <person name="Hornburger P."/>
            <person name="Mueller R.-W."/>
            <person name="Bruemmer F."/>
            <person name="Labrenz M."/>
            <person name="Spormann A.M."/>
            <person name="Op den Camp H."/>
            <person name="Overmann J."/>
            <person name="Amann R."/>
            <person name="Jetten M.S.M."/>
            <person name="Mascher T."/>
            <person name="Medema M.H."/>
            <person name="Devos D.P."/>
            <person name="Kaster A.-K."/>
            <person name="Ovreas L."/>
            <person name="Rohde M."/>
            <person name="Galperin M.Y."/>
            <person name="Jogler C."/>
        </authorList>
    </citation>
    <scope>NUCLEOTIDE SEQUENCE [LARGE SCALE GENOMIC DNA]</scope>
    <source>
        <strain evidence="3 4">UC8</strain>
    </source>
</reference>
<dbReference type="Proteomes" id="UP000325286">
    <property type="component" value="Chromosome"/>
</dbReference>
<evidence type="ECO:0000256" key="1">
    <source>
        <dbReference type="ARBA" id="ARBA00022649"/>
    </source>
</evidence>
<accession>A0A5B9RA88</accession>
<keyword evidence="4" id="KW-1185">Reference proteome</keyword>
<keyword evidence="1" id="KW-1277">Toxin-antitoxin system</keyword>
<evidence type="ECO:0008006" key="5">
    <source>
        <dbReference type="Google" id="ProtNLM"/>
    </source>
</evidence>
<dbReference type="Pfam" id="PF08681">
    <property type="entry name" value="TacA1"/>
    <property type="match status" value="1"/>
</dbReference>
<name>A0A5B9RA88_9BACT</name>
<comment type="similarity">
    <text evidence="2">Belongs to the TacA antitoxin family.</text>
</comment>
<dbReference type="RefSeq" id="WP_068135791.1">
    <property type="nucleotide sequence ID" value="NZ_CP042914.1"/>
</dbReference>
<dbReference type="SUPFAM" id="SSF47598">
    <property type="entry name" value="Ribbon-helix-helix"/>
    <property type="match status" value="1"/>
</dbReference>
<dbReference type="OrthoDB" id="5689325at2"/>
<dbReference type="InterPro" id="IPR010985">
    <property type="entry name" value="Ribbon_hlx_hlx"/>
</dbReference>
<dbReference type="KEGG" id="rul:UC8_58600"/>